<keyword evidence="11" id="KW-0813">Transport</keyword>
<dbReference type="RefSeq" id="WP_344587071.1">
    <property type="nucleotide sequence ID" value="NZ_BAAARW010000002.1"/>
</dbReference>
<evidence type="ECO:0000256" key="12">
    <source>
        <dbReference type="SAM" id="MobiDB-lite"/>
    </source>
</evidence>
<dbReference type="InterPro" id="IPR001433">
    <property type="entry name" value="OxRdtase_FAD/NAD-bd"/>
</dbReference>
<comment type="similarity">
    <text evidence="3">In the C-terminal section; belongs to the flavoprotein pyridine nucleotide cytochrome reductase family.</text>
</comment>
<evidence type="ECO:0000313" key="16">
    <source>
        <dbReference type="Proteomes" id="UP001501231"/>
    </source>
</evidence>
<evidence type="ECO:0000256" key="3">
    <source>
        <dbReference type="ARBA" id="ARBA00006401"/>
    </source>
</evidence>
<keyword evidence="16" id="KW-1185">Reference proteome</keyword>
<evidence type="ECO:0000259" key="13">
    <source>
        <dbReference type="PROSITE" id="PS01033"/>
    </source>
</evidence>
<dbReference type="Gene3D" id="3.40.50.80">
    <property type="entry name" value="Nucleotide-binding domain of ferredoxin-NADP reductase (FNR) module"/>
    <property type="match status" value="1"/>
</dbReference>
<evidence type="ECO:0000256" key="8">
    <source>
        <dbReference type="ARBA" id="ARBA00023027"/>
    </source>
</evidence>
<comment type="catalytic activity">
    <reaction evidence="10">
        <text>2 nitric oxide + NADPH + 2 O2 = 2 nitrate + NADP(+) + H(+)</text>
        <dbReference type="Rhea" id="RHEA:19465"/>
        <dbReference type="ChEBI" id="CHEBI:15378"/>
        <dbReference type="ChEBI" id="CHEBI:15379"/>
        <dbReference type="ChEBI" id="CHEBI:16480"/>
        <dbReference type="ChEBI" id="CHEBI:17632"/>
        <dbReference type="ChEBI" id="CHEBI:57783"/>
        <dbReference type="ChEBI" id="CHEBI:58349"/>
        <dbReference type="EC" id="1.14.12.17"/>
    </reaction>
</comment>
<protein>
    <recommendedName>
        <fullName evidence="4">nitric oxide dioxygenase</fullName>
        <ecNumber evidence="4">1.14.12.17</ecNumber>
    </recommendedName>
</protein>
<sequence>MSWEPRIIKESFTWLEPIADDAIAYFYGRLFAAEPRLRALFPPAMDLQRDRLFRALTAIVWSMDNPGALADRLGRLGRDHRRYGVLPEHYPAVGAALIATLRRFGGAAWTPEAEAAWTAAYRTAAEIMIAAAERDAAHAPPWWVAEVTGHDRRADDLAVLTLRPARPLPFEAGQYVTVQVARWPRIWRPYSIAGAPRPDGTLRLHVRAVPGGWVSGALVRHTRPGQTVLLGPAAGTMTLDPGSRRDLLLIAGGTGLAPLKALAERVALSGRDRGVHLVVAARTGTGLYDMPDLLDLAAAYPRLRITTVISDDPDHDGLRGTPPGVLDRLPAPDEHEIYVAGPTEMIRSTVAALQRLGVPPARVHHDLLEAEHLEVKIPETEPADAEPVTSPHAPAETPSSADRPDRRTRWPTPPP</sequence>
<dbReference type="Pfam" id="PF00175">
    <property type="entry name" value="NAD_binding_1"/>
    <property type="match status" value="1"/>
</dbReference>
<dbReference type="InterPro" id="IPR012292">
    <property type="entry name" value="Globin/Proto"/>
</dbReference>
<dbReference type="EC" id="1.14.12.17" evidence="4"/>
<keyword evidence="11" id="KW-0408">Iron</keyword>
<comment type="cofactor">
    <cofactor evidence="1">
        <name>heme b</name>
        <dbReference type="ChEBI" id="CHEBI:60344"/>
    </cofactor>
</comment>
<evidence type="ECO:0000256" key="4">
    <source>
        <dbReference type="ARBA" id="ARBA00012229"/>
    </source>
</evidence>
<dbReference type="InterPro" id="IPR009050">
    <property type="entry name" value="Globin-like_sf"/>
</dbReference>
<evidence type="ECO:0000259" key="14">
    <source>
        <dbReference type="PROSITE" id="PS51384"/>
    </source>
</evidence>
<dbReference type="PANTHER" id="PTHR47354:SF5">
    <property type="entry name" value="PROTEIN RFBI"/>
    <property type="match status" value="1"/>
</dbReference>
<dbReference type="InterPro" id="IPR017938">
    <property type="entry name" value="Riboflavin_synthase-like_b-brl"/>
</dbReference>
<comment type="caution">
    <text evidence="15">The sequence shown here is derived from an EMBL/GenBank/DDBJ whole genome shotgun (WGS) entry which is preliminary data.</text>
</comment>
<dbReference type="EMBL" id="BAAARW010000002">
    <property type="protein sequence ID" value="GAA2403188.1"/>
    <property type="molecule type" value="Genomic_DNA"/>
</dbReference>
<dbReference type="SUPFAM" id="SSF52343">
    <property type="entry name" value="Ferredoxin reductase-like, C-terminal NADP-linked domain"/>
    <property type="match status" value="1"/>
</dbReference>
<evidence type="ECO:0000256" key="9">
    <source>
        <dbReference type="ARBA" id="ARBA00048649"/>
    </source>
</evidence>
<keyword evidence="8" id="KW-0520">NAD</keyword>
<keyword evidence="11" id="KW-0561">Oxygen transport</keyword>
<dbReference type="PROSITE" id="PS51384">
    <property type="entry name" value="FAD_FR"/>
    <property type="match status" value="1"/>
</dbReference>
<dbReference type="InterPro" id="IPR000971">
    <property type="entry name" value="Globin"/>
</dbReference>
<evidence type="ECO:0000256" key="1">
    <source>
        <dbReference type="ARBA" id="ARBA00001970"/>
    </source>
</evidence>
<evidence type="ECO:0000256" key="6">
    <source>
        <dbReference type="ARBA" id="ARBA00022857"/>
    </source>
</evidence>
<keyword evidence="5" id="KW-0001">2Fe-2S</keyword>
<keyword evidence="11" id="KW-0479">Metal-binding</keyword>
<dbReference type="Gene3D" id="1.10.490.10">
    <property type="entry name" value="Globins"/>
    <property type="match status" value="1"/>
</dbReference>
<dbReference type="Proteomes" id="UP001501231">
    <property type="component" value="Unassembled WGS sequence"/>
</dbReference>
<name>A0ABP5VJV3_9ACTN</name>
<feature type="region of interest" description="Disordered" evidence="12">
    <location>
        <begin position="377"/>
        <end position="415"/>
    </location>
</feature>
<comment type="catalytic activity">
    <reaction evidence="9">
        <text>2 nitric oxide + NADH + 2 O2 = 2 nitrate + NAD(+) + H(+)</text>
        <dbReference type="Rhea" id="RHEA:19469"/>
        <dbReference type="ChEBI" id="CHEBI:15378"/>
        <dbReference type="ChEBI" id="CHEBI:15379"/>
        <dbReference type="ChEBI" id="CHEBI:16480"/>
        <dbReference type="ChEBI" id="CHEBI:17632"/>
        <dbReference type="ChEBI" id="CHEBI:57540"/>
        <dbReference type="ChEBI" id="CHEBI:57945"/>
        <dbReference type="EC" id="1.14.12.17"/>
    </reaction>
</comment>
<dbReference type="InterPro" id="IPR050415">
    <property type="entry name" value="MRET"/>
</dbReference>
<evidence type="ECO:0000313" key="15">
    <source>
        <dbReference type="EMBL" id="GAA2403188.1"/>
    </source>
</evidence>
<feature type="domain" description="Globin" evidence="13">
    <location>
        <begin position="1"/>
        <end position="133"/>
    </location>
</feature>
<organism evidence="15 16">
    <name type="scientific">Actinomadura vinacea</name>
    <dbReference type="NCBI Taxonomy" id="115336"/>
    <lineage>
        <taxon>Bacteria</taxon>
        <taxon>Bacillati</taxon>
        <taxon>Actinomycetota</taxon>
        <taxon>Actinomycetes</taxon>
        <taxon>Streptosporangiales</taxon>
        <taxon>Thermomonosporaceae</taxon>
        <taxon>Actinomadura</taxon>
    </lineage>
</organism>
<dbReference type="SUPFAM" id="SSF46458">
    <property type="entry name" value="Globin-like"/>
    <property type="match status" value="1"/>
</dbReference>
<dbReference type="PANTHER" id="PTHR47354">
    <property type="entry name" value="NADH OXIDOREDUCTASE HCR"/>
    <property type="match status" value="1"/>
</dbReference>
<keyword evidence="11" id="KW-0349">Heme</keyword>
<dbReference type="PROSITE" id="PS01033">
    <property type="entry name" value="GLOBIN"/>
    <property type="match status" value="1"/>
</dbReference>
<dbReference type="PRINTS" id="PR00410">
    <property type="entry name" value="PHEHYDRXLASE"/>
</dbReference>
<accession>A0ABP5VJV3</accession>
<dbReference type="CDD" id="cd19753">
    <property type="entry name" value="Mb-like_oxidoreductase"/>
    <property type="match status" value="1"/>
</dbReference>
<evidence type="ECO:0000256" key="5">
    <source>
        <dbReference type="ARBA" id="ARBA00022714"/>
    </source>
</evidence>
<evidence type="ECO:0000256" key="11">
    <source>
        <dbReference type="RuleBase" id="RU000356"/>
    </source>
</evidence>
<dbReference type="InterPro" id="IPR008333">
    <property type="entry name" value="Cbr1-like_FAD-bd_dom"/>
</dbReference>
<dbReference type="Pfam" id="PF00042">
    <property type="entry name" value="Globin"/>
    <property type="match status" value="1"/>
</dbReference>
<keyword evidence="7" id="KW-0411">Iron-sulfur</keyword>
<dbReference type="Pfam" id="PF00970">
    <property type="entry name" value="FAD_binding_6"/>
    <property type="match status" value="1"/>
</dbReference>
<evidence type="ECO:0000256" key="7">
    <source>
        <dbReference type="ARBA" id="ARBA00023014"/>
    </source>
</evidence>
<feature type="domain" description="FAD-binding FR-type" evidence="14">
    <location>
        <begin position="140"/>
        <end position="240"/>
    </location>
</feature>
<dbReference type="Gene3D" id="2.40.30.10">
    <property type="entry name" value="Translation factors"/>
    <property type="match status" value="1"/>
</dbReference>
<comment type="cofactor">
    <cofactor evidence="2">
        <name>FAD</name>
        <dbReference type="ChEBI" id="CHEBI:57692"/>
    </cofactor>
</comment>
<proteinExistence type="inferred from homology"/>
<reference evidence="16" key="1">
    <citation type="journal article" date="2019" name="Int. J. Syst. Evol. Microbiol.">
        <title>The Global Catalogue of Microorganisms (GCM) 10K type strain sequencing project: providing services to taxonomists for standard genome sequencing and annotation.</title>
        <authorList>
            <consortium name="The Broad Institute Genomics Platform"/>
            <consortium name="The Broad Institute Genome Sequencing Center for Infectious Disease"/>
            <person name="Wu L."/>
            <person name="Ma J."/>
        </authorList>
    </citation>
    <scope>NUCLEOTIDE SEQUENCE [LARGE SCALE GENOMIC DNA]</scope>
    <source>
        <strain evidence="16">JCM 3325</strain>
    </source>
</reference>
<dbReference type="SUPFAM" id="SSF63380">
    <property type="entry name" value="Riboflavin synthase domain-like"/>
    <property type="match status" value="1"/>
</dbReference>
<dbReference type="InterPro" id="IPR017927">
    <property type="entry name" value="FAD-bd_FR_type"/>
</dbReference>
<evidence type="ECO:0000256" key="2">
    <source>
        <dbReference type="ARBA" id="ARBA00001974"/>
    </source>
</evidence>
<evidence type="ECO:0000256" key="10">
    <source>
        <dbReference type="ARBA" id="ARBA00049433"/>
    </source>
</evidence>
<comment type="similarity">
    <text evidence="11">Belongs to the globin family.</text>
</comment>
<keyword evidence="6" id="KW-0521">NADP</keyword>
<dbReference type="CDD" id="cd06187">
    <property type="entry name" value="O2ase_reductase_like"/>
    <property type="match status" value="1"/>
</dbReference>
<gene>
    <name evidence="15" type="ORF">GCM10010191_08470</name>
</gene>
<dbReference type="InterPro" id="IPR039261">
    <property type="entry name" value="FNR_nucleotide-bd"/>
</dbReference>